<dbReference type="AlphaFoldDB" id="A0A1H5UQW6"/>
<dbReference type="Pfam" id="PF18962">
    <property type="entry name" value="Por_Secre_tail"/>
    <property type="match status" value="1"/>
</dbReference>
<dbReference type="RefSeq" id="WP_103912859.1">
    <property type="nucleotide sequence ID" value="NZ_FNUS01000001.1"/>
</dbReference>
<name>A0A1H5UQW6_9FLAO</name>
<dbReference type="EMBL" id="FNUS01000001">
    <property type="protein sequence ID" value="SEF77445.1"/>
    <property type="molecule type" value="Genomic_DNA"/>
</dbReference>
<dbReference type="OrthoDB" id="9805017at2"/>
<reference evidence="5" key="1">
    <citation type="submission" date="2016-10" db="EMBL/GenBank/DDBJ databases">
        <authorList>
            <person name="Varghese N."/>
            <person name="Submissions S."/>
        </authorList>
    </citation>
    <scope>NUCLEOTIDE SEQUENCE [LARGE SCALE GENOMIC DNA]</scope>
    <source>
        <strain evidence="5">DSM 21580</strain>
    </source>
</reference>
<feature type="chain" id="PRO_5009286431" evidence="2">
    <location>
        <begin position="24"/>
        <end position="341"/>
    </location>
</feature>
<dbReference type="InterPro" id="IPR026444">
    <property type="entry name" value="Secre_tail"/>
</dbReference>
<evidence type="ECO:0000313" key="4">
    <source>
        <dbReference type="EMBL" id="SEF77445.1"/>
    </source>
</evidence>
<organism evidence="4 5">
    <name type="scientific">Halpernia humi</name>
    <dbReference type="NCBI Taxonomy" id="493375"/>
    <lineage>
        <taxon>Bacteria</taxon>
        <taxon>Pseudomonadati</taxon>
        <taxon>Bacteroidota</taxon>
        <taxon>Flavobacteriia</taxon>
        <taxon>Flavobacteriales</taxon>
        <taxon>Weeksellaceae</taxon>
        <taxon>Chryseobacterium group</taxon>
        <taxon>Halpernia</taxon>
    </lineage>
</organism>
<sequence>MKQKHLLFLFFCIAFSVCNTLKAQTALAPGDIAVFNNQADTPDKFSFVTFVDLAAGTAIYFSDCGVVPSGTFDPGGCSEGAVKYTVPSGGLAKGTIVTWTSGATNFSNYSDPLITGSIALSTGGDQVLVFQDASNPGGSTFASANPKFIFIINNASTLFTGDDSASSTQTGLPTGLSDTGLPRTALGVGSGSGPSDEYDNTVYIGTYTFANVADAKKALTNPANYYGSDINPPGDAAYDSYVSAIPAKLTLSTLSALDMNLKNNVNIFPNPSNGKFTIQNSAKTLQSAKIYDANGRIVRKVNLNGTTRDIQINLAGKLSSGVYYLELQSEEGSILKKLIIK</sequence>
<dbReference type="Proteomes" id="UP000236738">
    <property type="component" value="Unassembled WGS sequence"/>
</dbReference>
<evidence type="ECO:0000313" key="5">
    <source>
        <dbReference type="Proteomes" id="UP000236738"/>
    </source>
</evidence>
<protein>
    <submittedName>
        <fullName evidence="4">Por secretion system C-terminal sorting domain-containing protein</fullName>
    </submittedName>
</protein>
<proteinExistence type="predicted"/>
<dbReference type="NCBIfam" id="TIGR04183">
    <property type="entry name" value="Por_Secre_tail"/>
    <property type="match status" value="1"/>
</dbReference>
<gene>
    <name evidence="4" type="ORF">SAMN05421847_0882</name>
</gene>
<feature type="domain" description="Secretion system C-terminal sorting" evidence="3">
    <location>
        <begin position="267"/>
        <end position="340"/>
    </location>
</feature>
<evidence type="ECO:0000256" key="1">
    <source>
        <dbReference type="ARBA" id="ARBA00022729"/>
    </source>
</evidence>
<keyword evidence="1 2" id="KW-0732">Signal</keyword>
<evidence type="ECO:0000259" key="3">
    <source>
        <dbReference type="Pfam" id="PF18962"/>
    </source>
</evidence>
<feature type="signal peptide" evidence="2">
    <location>
        <begin position="1"/>
        <end position="23"/>
    </location>
</feature>
<accession>A0A1H5UQW6</accession>
<evidence type="ECO:0000256" key="2">
    <source>
        <dbReference type="SAM" id="SignalP"/>
    </source>
</evidence>
<keyword evidence="5" id="KW-1185">Reference proteome</keyword>